<dbReference type="Proteomes" id="UP000760668">
    <property type="component" value="Unassembled WGS sequence"/>
</dbReference>
<evidence type="ECO:0000313" key="1">
    <source>
        <dbReference type="EMBL" id="HJG87725.1"/>
    </source>
</evidence>
<gene>
    <name evidence="1" type="ORF">K8V01_12025</name>
</gene>
<dbReference type="EMBL" id="DYUC01000121">
    <property type="protein sequence ID" value="HJG87725.1"/>
    <property type="molecule type" value="Genomic_DNA"/>
</dbReference>
<evidence type="ECO:0000313" key="2">
    <source>
        <dbReference type="Proteomes" id="UP000760668"/>
    </source>
</evidence>
<name>A0A921STB2_9FIRM</name>
<reference evidence="1" key="2">
    <citation type="submission" date="2021-09" db="EMBL/GenBank/DDBJ databases">
        <authorList>
            <person name="Gilroy R."/>
        </authorList>
    </citation>
    <scope>NUCLEOTIDE SEQUENCE</scope>
    <source>
        <strain evidence="1">CHK179-5677</strain>
    </source>
</reference>
<dbReference type="Pfam" id="PF14276">
    <property type="entry name" value="DUF4363"/>
    <property type="match status" value="1"/>
</dbReference>
<accession>A0A921STB2</accession>
<organism evidence="1 2">
    <name type="scientific">Pseudoflavonifractor capillosus</name>
    <dbReference type="NCBI Taxonomy" id="106588"/>
    <lineage>
        <taxon>Bacteria</taxon>
        <taxon>Bacillati</taxon>
        <taxon>Bacillota</taxon>
        <taxon>Clostridia</taxon>
        <taxon>Eubacteriales</taxon>
        <taxon>Oscillospiraceae</taxon>
        <taxon>Pseudoflavonifractor</taxon>
    </lineage>
</organism>
<dbReference type="InterPro" id="IPR025373">
    <property type="entry name" value="DUF4363"/>
</dbReference>
<dbReference type="RefSeq" id="WP_295370200.1">
    <property type="nucleotide sequence ID" value="NZ_DYUC01000121.1"/>
</dbReference>
<protein>
    <submittedName>
        <fullName evidence="1">DUF4363 family protein</fullName>
    </submittedName>
</protein>
<reference evidence="1" key="1">
    <citation type="journal article" date="2021" name="PeerJ">
        <title>Extensive microbial diversity within the chicken gut microbiome revealed by metagenomics and culture.</title>
        <authorList>
            <person name="Gilroy R."/>
            <person name="Ravi A."/>
            <person name="Getino M."/>
            <person name="Pursley I."/>
            <person name="Horton D.L."/>
            <person name="Alikhan N.F."/>
            <person name="Baker D."/>
            <person name="Gharbi K."/>
            <person name="Hall N."/>
            <person name="Watson M."/>
            <person name="Adriaenssens E.M."/>
            <person name="Foster-Nyarko E."/>
            <person name="Jarju S."/>
            <person name="Secka A."/>
            <person name="Antonio M."/>
            <person name="Oren A."/>
            <person name="Chaudhuri R.R."/>
            <person name="La Ragione R."/>
            <person name="Hildebrand F."/>
            <person name="Pallen M.J."/>
        </authorList>
    </citation>
    <scope>NUCLEOTIDE SEQUENCE</scope>
    <source>
        <strain evidence="1">CHK179-5677</strain>
    </source>
</reference>
<dbReference type="AlphaFoldDB" id="A0A921STB2"/>
<comment type="caution">
    <text evidence="1">The sequence shown here is derived from an EMBL/GenBank/DDBJ whole genome shotgun (WGS) entry which is preliminary data.</text>
</comment>
<sequence length="126" mass="14146">MRRLWIACGILAALFAAALYNTWHLDRLTASLSDQLTRAEACAEAGNWEEAARLTEGAFDEWDSHTVYLHVLLRHADTDEVSSSFQEVGEFITCREGGEYSAANARLIAQIRLLYEAEQLSLKNIL</sequence>
<proteinExistence type="predicted"/>